<name>A0AA88NY32_TACVA</name>
<feature type="compositionally biased region" description="Basic and acidic residues" evidence="2">
    <location>
        <begin position="112"/>
        <end position="122"/>
    </location>
</feature>
<feature type="compositionally biased region" description="Basic and acidic residues" evidence="2">
    <location>
        <begin position="177"/>
        <end position="201"/>
    </location>
</feature>
<dbReference type="EMBL" id="JAVHJS010000004">
    <property type="protein sequence ID" value="KAK2861022.1"/>
    <property type="molecule type" value="Genomic_DNA"/>
</dbReference>
<feature type="region of interest" description="Disordered" evidence="2">
    <location>
        <begin position="88"/>
        <end position="201"/>
    </location>
</feature>
<proteinExistence type="predicted"/>
<evidence type="ECO:0000313" key="3">
    <source>
        <dbReference type="EMBL" id="KAK2861022.1"/>
    </source>
</evidence>
<sequence>MAIKVLEIRYVLLEWTEGEDRGAHSILPLDCVRNFSVTDFFERTDKTEKLVEWRKGRQPWPVHRARIIDVAKLEKTLQIKLMEMEKEGTQWQIKRPHIPNSKYSEQQGQTEKASKKKVDNKKGGASKYKHQEGEKQEEGHDRLSKNKIDVKKRWSSKYNHEEEEEKAEEEEEEEDDEARHDRPSKNKRASEEEECIGDKEDITAAEFRKHLDEQMWERRKLNQMQINLQEMRNEVHSLKNENARLKDIIINQIPQMKSDLAIIAQKIEVIKGSGVFCQAEAWKAARLANSATAMVRNLLLGTFDLETLLKSNLNGGKPSRGDGEQLVALDKIKKAAIIGINGDCKRCYIEEVAGSQPRADRHIY</sequence>
<keyword evidence="1" id="KW-0175">Coiled coil</keyword>
<accession>A0AA88NY32</accession>
<organism evidence="3 4">
    <name type="scientific">Tachysurus vachellii</name>
    <name type="common">Darkbarbel catfish</name>
    <name type="synonym">Pelteobagrus vachellii</name>
    <dbReference type="NCBI Taxonomy" id="175792"/>
    <lineage>
        <taxon>Eukaryota</taxon>
        <taxon>Metazoa</taxon>
        <taxon>Chordata</taxon>
        <taxon>Craniata</taxon>
        <taxon>Vertebrata</taxon>
        <taxon>Euteleostomi</taxon>
        <taxon>Actinopterygii</taxon>
        <taxon>Neopterygii</taxon>
        <taxon>Teleostei</taxon>
        <taxon>Ostariophysi</taxon>
        <taxon>Siluriformes</taxon>
        <taxon>Bagridae</taxon>
        <taxon>Tachysurus</taxon>
    </lineage>
</organism>
<feature type="compositionally biased region" description="Acidic residues" evidence="2">
    <location>
        <begin position="161"/>
        <end position="176"/>
    </location>
</feature>
<evidence type="ECO:0000313" key="4">
    <source>
        <dbReference type="Proteomes" id="UP001187315"/>
    </source>
</evidence>
<comment type="caution">
    <text evidence="3">The sequence shown here is derived from an EMBL/GenBank/DDBJ whole genome shotgun (WGS) entry which is preliminary data.</text>
</comment>
<keyword evidence="4" id="KW-1185">Reference proteome</keyword>
<evidence type="ECO:0000256" key="2">
    <source>
        <dbReference type="SAM" id="MobiDB-lite"/>
    </source>
</evidence>
<protein>
    <submittedName>
        <fullName evidence="3">Uncharacterized protein</fullName>
    </submittedName>
</protein>
<feature type="compositionally biased region" description="Polar residues" evidence="2">
    <location>
        <begin position="101"/>
        <end position="111"/>
    </location>
</feature>
<evidence type="ECO:0000256" key="1">
    <source>
        <dbReference type="SAM" id="Coils"/>
    </source>
</evidence>
<dbReference type="AlphaFoldDB" id="A0AA88NY32"/>
<feature type="compositionally biased region" description="Basic and acidic residues" evidence="2">
    <location>
        <begin position="129"/>
        <end position="152"/>
    </location>
</feature>
<dbReference type="Proteomes" id="UP001187315">
    <property type="component" value="Unassembled WGS sequence"/>
</dbReference>
<gene>
    <name evidence="3" type="ORF">Q7C36_005188</name>
</gene>
<feature type="coiled-coil region" evidence="1">
    <location>
        <begin position="221"/>
        <end position="248"/>
    </location>
</feature>
<reference evidence="3" key="1">
    <citation type="submission" date="2023-08" db="EMBL/GenBank/DDBJ databases">
        <title>Pelteobagrus vachellii genome.</title>
        <authorList>
            <person name="Liu H."/>
        </authorList>
    </citation>
    <scope>NUCLEOTIDE SEQUENCE</scope>
    <source>
        <strain evidence="3">PRFRI_2022a</strain>
        <tissue evidence="3">Muscle</tissue>
    </source>
</reference>